<comment type="caution">
    <text evidence="1">The sequence shown here is derived from an EMBL/GenBank/DDBJ whole genome shotgun (WGS) entry which is preliminary data.</text>
</comment>
<reference evidence="1" key="1">
    <citation type="submission" date="2018-09" db="EMBL/GenBank/DDBJ databases">
        <title>A genomic encyclopedia of anaerobic methanotrophic archaea.</title>
        <authorList>
            <person name="Skennerton C.T."/>
            <person name="Chadwick G.L."/>
            <person name="Laso-Perez R."/>
            <person name="Leu A.O."/>
            <person name="Speth D.R."/>
            <person name="Yu H."/>
            <person name="Morgan-Lang C."/>
            <person name="Hatzenpichler R."/>
            <person name="Goudeau D."/>
            <person name="Malmstrom R."/>
            <person name="Woyke T."/>
            <person name="Hallam S."/>
            <person name="Tyson G.W."/>
            <person name="Wegener G."/>
            <person name="Boetius A."/>
            <person name="Orphan V.J."/>
        </authorList>
    </citation>
    <scope>NUCLEOTIDE SEQUENCE</scope>
    <source>
        <strain evidence="1">CONS3730D10UFb2</strain>
    </source>
</reference>
<name>A0AC61S8Q6_9EURY</name>
<sequence>MENIKNAKFIGKITDEEAIKYTINADLLFALYDPSGLSNRYLSPNKLFEAMMYAKPILVSENSTMAEIVRENNYGIVVNCRDVKEIKEAIIKLKNNPELCEQLGKNARKAYDKNYNWQIMEQRLLDLYDKLLNC</sequence>
<dbReference type="Proteomes" id="UP000315423">
    <property type="component" value="Unassembled WGS sequence"/>
</dbReference>
<evidence type="ECO:0000313" key="1">
    <source>
        <dbReference type="EMBL" id="TKY91107.1"/>
    </source>
</evidence>
<protein>
    <submittedName>
        <fullName evidence="1">Glycosyltransferase</fullName>
    </submittedName>
</protein>
<proteinExistence type="predicted"/>
<evidence type="ECO:0000313" key="2">
    <source>
        <dbReference type="Proteomes" id="UP000315423"/>
    </source>
</evidence>
<dbReference type="EMBL" id="QYBA01000260">
    <property type="protein sequence ID" value="TKY91107.1"/>
    <property type="molecule type" value="Genomic_DNA"/>
</dbReference>
<gene>
    <name evidence="1" type="ORF">C5S46_07585</name>
</gene>
<accession>A0AC61S8Q6</accession>
<organism evidence="1 2">
    <name type="scientific">Candidatus Methanomarinus sp</name>
    <dbReference type="NCBI Taxonomy" id="3386244"/>
    <lineage>
        <taxon>Archaea</taxon>
        <taxon>Methanobacteriati</taxon>
        <taxon>Methanobacteriota</taxon>
        <taxon>Stenosarchaea group</taxon>
        <taxon>Methanomicrobia</taxon>
        <taxon>Methanosarcinales</taxon>
        <taxon>ANME-2 cluster</taxon>
        <taxon>Candidatus Methanocomedenaceae</taxon>
        <taxon>Candidatus Methanomarinus</taxon>
    </lineage>
</organism>